<reference evidence="2 4" key="1">
    <citation type="submission" date="2016-02" db="EMBL/GenBank/DDBJ databases">
        <authorList>
            <person name="Wen L."/>
            <person name="He K."/>
            <person name="Yang H."/>
        </authorList>
    </citation>
    <scope>NUCLEOTIDE SEQUENCE [LARGE SCALE GENOMIC DNA]</scope>
    <source>
        <strain evidence="2">Trichococcus_R210</strain>
    </source>
</reference>
<keyword evidence="1" id="KW-0812">Transmembrane</keyword>
<sequence>MIAVKFDFKPVRSTLLWVLIFMLLAFILFGAGLMVGYGVIGDGNPMLVFSRQTWEHIFNYIR</sequence>
<keyword evidence="1" id="KW-1133">Transmembrane helix</keyword>
<evidence type="ECO:0000313" key="4">
    <source>
        <dbReference type="Proteomes" id="UP000076878"/>
    </source>
</evidence>
<gene>
    <name evidence="3" type="ORF">SAMN05216375_11267</name>
    <name evidence="2" type="ORF">TR210_1736</name>
</gene>
<dbReference type="AlphaFoldDB" id="A0A143Z0Q5"/>
<keyword evidence="2" id="KW-0240">DNA-directed RNA polymerase</keyword>
<dbReference type="Pfam" id="PF11772">
    <property type="entry name" value="EpuA"/>
    <property type="match status" value="1"/>
</dbReference>
<protein>
    <submittedName>
        <fullName evidence="2 3">DNA-directed RNA polymerase subunit beta</fullName>
    </submittedName>
</protein>
<dbReference type="EMBL" id="FNYT01000012">
    <property type="protein sequence ID" value="SEJ38499.1"/>
    <property type="molecule type" value="Genomic_DNA"/>
</dbReference>
<reference evidence="3 5" key="2">
    <citation type="submission" date="2016-10" db="EMBL/GenBank/DDBJ databases">
        <authorList>
            <person name="Varghese N."/>
            <person name="Submissions S."/>
        </authorList>
    </citation>
    <scope>NUCLEOTIDE SEQUENCE [LARGE SCALE GENOMIC DNA]</scope>
    <source>
        <strain evidence="3 5">DSM 22150</strain>
    </source>
</reference>
<dbReference type="RefSeq" id="WP_239420555.1">
    <property type="nucleotide sequence ID" value="NZ_FJNB01000012.1"/>
</dbReference>
<accession>A0A143Z0Q5</accession>
<feature type="transmembrane region" description="Helical" evidence="1">
    <location>
        <begin position="15"/>
        <end position="40"/>
    </location>
</feature>
<organism evidence="2 4">
    <name type="scientific">Trichococcus ilyis</name>
    <dbReference type="NCBI Taxonomy" id="640938"/>
    <lineage>
        <taxon>Bacteria</taxon>
        <taxon>Bacillati</taxon>
        <taxon>Bacillota</taxon>
        <taxon>Bacilli</taxon>
        <taxon>Lactobacillales</taxon>
        <taxon>Carnobacteriaceae</taxon>
        <taxon>Trichococcus</taxon>
    </lineage>
</organism>
<dbReference type="Proteomes" id="UP000199280">
    <property type="component" value="Unassembled WGS sequence"/>
</dbReference>
<keyword evidence="2" id="KW-0804">Transcription</keyword>
<evidence type="ECO:0000256" key="1">
    <source>
        <dbReference type="SAM" id="Phobius"/>
    </source>
</evidence>
<dbReference type="GO" id="GO:0000428">
    <property type="term" value="C:DNA-directed RNA polymerase complex"/>
    <property type="evidence" value="ECO:0007669"/>
    <property type="project" value="UniProtKB-KW"/>
</dbReference>
<keyword evidence="1" id="KW-0472">Membrane</keyword>
<dbReference type="EMBL" id="FJNB01000012">
    <property type="protein sequence ID" value="CZR00477.1"/>
    <property type="molecule type" value="Genomic_DNA"/>
</dbReference>
<evidence type="ECO:0000313" key="5">
    <source>
        <dbReference type="Proteomes" id="UP000199280"/>
    </source>
</evidence>
<dbReference type="STRING" id="640938.TR210_1736"/>
<keyword evidence="5" id="KW-1185">Reference proteome</keyword>
<dbReference type="Proteomes" id="UP000076878">
    <property type="component" value="Unassembled WGS sequence"/>
</dbReference>
<dbReference type="InterPro" id="IPR024596">
    <property type="entry name" value="RNApol_su_b/EpuA"/>
</dbReference>
<proteinExistence type="predicted"/>
<name>A0A143Z0Q5_9LACT</name>
<evidence type="ECO:0000313" key="3">
    <source>
        <dbReference type="EMBL" id="SEJ38499.1"/>
    </source>
</evidence>
<evidence type="ECO:0000313" key="2">
    <source>
        <dbReference type="EMBL" id="CZR00477.1"/>
    </source>
</evidence>